<dbReference type="OrthoDB" id="194468at2759"/>
<comment type="cofactor">
    <cofactor evidence="1">
        <name>Zn(2+)</name>
        <dbReference type="ChEBI" id="CHEBI:29105"/>
    </cofactor>
</comment>
<dbReference type="GeneID" id="112553009"/>
<dbReference type="InterPro" id="IPR032466">
    <property type="entry name" value="Metal_Hydrolase"/>
</dbReference>
<dbReference type="GO" id="GO:0046098">
    <property type="term" value="P:guanine metabolic process"/>
    <property type="evidence" value="ECO:0007669"/>
    <property type="project" value="TreeGrafter"/>
</dbReference>
<evidence type="ECO:0000256" key="4">
    <source>
        <dbReference type="ARBA" id="ARBA00022833"/>
    </source>
</evidence>
<evidence type="ECO:0000313" key="6">
    <source>
        <dbReference type="RefSeq" id="XP_025075568.1"/>
    </source>
</evidence>
<reference evidence="6" key="1">
    <citation type="submission" date="2025-08" db="UniProtKB">
        <authorList>
            <consortium name="RefSeq"/>
        </authorList>
    </citation>
    <scope>IDENTIFICATION</scope>
</reference>
<dbReference type="GO" id="GO:0008270">
    <property type="term" value="F:zinc ion binding"/>
    <property type="evidence" value="ECO:0007669"/>
    <property type="project" value="TreeGrafter"/>
</dbReference>
<dbReference type="Gene3D" id="3.20.20.140">
    <property type="entry name" value="Metal-dependent hydrolases"/>
    <property type="match status" value="1"/>
</dbReference>
<protein>
    <submittedName>
        <fullName evidence="6">Guanine deaminase-like</fullName>
    </submittedName>
</protein>
<gene>
    <name evidence="6" type="primary">LOC112553009</name>
</gene>
<name>A0A8N1SBX9_9HYME</name>
<evidence type="ECO:0000256" key="3">
    <source>
        <dbReference type="ARBA" id="ARBA00022801"/>
    </source>
</evidence>
<evidence type="ECO:0000256" key="1">
    <source>
        <dbReference type="ARBA" id="ARBA00001947"/>
    </source>
</evidence>
<dbReference type="PANTHER" id="PTHR11271:SF6">
    <property type="entry name" value="GUANINE DEAMINASE"/>
    <property type="match status" value="1"/>
</dbReference>
<dbReference type="SUPFAM" id="SSF51556">
    <property type="entry name" value="Metallo-dependent hydrolases"/>
    <property type="match status" value="1"/>
</dbReference>
<dbReference type="Proteomes" id="UP000504615">
    <property type="component" value="Unplaced"/>
</dbReference>
<organism evidence="5 6">
    <name type="scientific">Pogonomyrmex barbatus</name>
    <name type="common">red harvester ant</name>
    <dbReference type="NCBI Taxonomy" id="144034"/>
    <lineage>
        <taxon>Eukaryota</taxon>
        <taxon>Metazoa</taxon>
        <taxon>Ecdysozoa</taxon>
        <taxon>Arthropoda</taxon>
        <taxon>Hexapoda</taxon>
        <taxon>Insecta</taxon>
        <taxon>Pterygota</taxon>
        <taxon>Neoptera</taxon>
        <taxon>Endopterygota</taxon>
        <taxon>Hymenoptera</taxon>
        <taxon>Apocrita</taxon>
        <taxon>Aculeata</taxon>
        <taxon>Formicoidea</taxon>
        <taxon>Formicidae</taxon>
        <taxon>Myrmicinae</taxon>
        <taxon>Pogonomyrmex</taxon>
    </lineage>
</organism>
<dbReference type="RefSeq" id="XP_025075568.1">
    <property type="nucleotide sequence ID" value="XM_025219783.1"/>
</dbReference>
<keyword evidence="2" id="KW-0479">Metal-binding</keyword>
<keyword evidence="5" id="KW-1185">Reference proteome</keyword>
<evidence type="ECO:0000313" key="5">
    <source>
        <dbReference type="Proteomes" id="UP000504615"/>
    </source>
</evidence>
<evidence type="ECO:0000256" key="2">
    <source>
        <dbReference type="ARBA" id="ARBA00022723"/>
    </source>
</evidence>
<dbReference type="PANTHER" id="PTHR11271">
    <property type="entry name" value="GUANINE DEAMINASE"/>
    <property type="match status" value="1"/>
</dbReference>
<proteinExistence type="predicted"/>
<dbReference type="AlphaFoldDB" id="A0A8N1SBX9"/>
<sequence>MKFAKNVFEAVVKRTIGMGTTTACYFASLYAEASMILAEKAAELGQRAFIGKVNMNTPRDDGYCESTEKSVKDTLAFIKSIERIGTLFRRFRWS</sequence>
<dbReference type="GO" id="GO:0008892">
    <property type="term" value="F:guanine deaminase activity"/>
    <property type="evidence" value="ECO:0007669"/>
    <property type="project" value="TreeGrafter"/>
</dbReference>
<dbReference type="InterPro" id="IPR051607">
    <property type="entry name" value="Metallo-dep_hydrolases"/>
</dbReference>
<keyword evidence="4" id="KW-0862">Zinc</keyword>
<keyword evidence="3" id="KW-0378">Hydrolase</keyword>
<accession>A0A8N1SBX9</accession>
<dbReference type="GO" id="GO:0005829">
    <property type="term" value="C:cytosol"/>
    <property type="evidence" value="ECO:0007669"/>
    <property type="project" value="TreeGrafter"/>
</dbReference>